<dbReference type="Pfam" id="PF00067">
    <property type="entry name" value="p450"/>
    <property type="match status" value="1"/>
</dbReference>
<evidence type="ECO:0000256" key="1">
    <source>
        <dbReference type="ARBA" id="ARBA00001971"/>
    </source>
</evidence>
<dbReference type="PRINTS" id="PR00385">
    <property type="entry name" value="P450"/>
</dbReference>
<dbReference type="PANTHER" id="PTHR24305">
    <property type="entry name" value="CYTOCHROME P450"/>
    <property type="match status" value="1"/>
</dbReference>
<dbReference type="PROSITE" id="PS00086">
    <property type="entry name" value="CYTOCHROME_P450"/>
    <property type="match status" value="1"/>
</dbReference>
<dbReference type="InterPro" id="IPR017972">
    <property type="entry name" value="Cyt_P450_CS"/>
</dbReference>
<dbReference type="PRINTS" id="PR00465">
    <property type="entry name" value="EP450IV"/>
</dbReference>
<dbReference type="Proteomes" id="UP000027586">
    <property type="component" value="Unassembled WGS sequence"/>
</dbReference>
<reference evidence="7" key="1">
    <citation type="submission" date="2013-08" db="EMBL/GenBank/DDBJ databases">
        <title>Gene expansion shapes genome architecture in the human pathogen Lichtheimia corymbifera: an evolutionary genomics analysis in the ancient terrestrial Mucorales (Mucoromycotina).</title>
        <authorList>
            <person name="Schwartze V.U."/>
            <person name="Winter S."/>
            <person name="Shelest E."/>
            <person name="Marcet-Houben M."/>
            <person name="Horn F."/>
            <person name="Wehner S."/>
            <person name="Hoffmann K."/>
            <person name="Riege K."/>
            <person name="Sammeth M."/>
            <person name="Nowrousian M."/>
            <person name="Valiante V."/>
            <person name="Linde J."/>
            <person name="Jacobsen I.D."/>
            <person name="Marz M."/>
            <person name="Brakhage A.A."/>
            <person name="Gabaldon T."/>
            <person name="Bocker S."/>
            <person name="Voigt K."/>
        </authorList>
    </citation>
    <scope>NUCLEOTIDE SEQUENCE [LARGE SCALE GENOMIC DNA]</scope>
    <source>
        <strain evidence="7">FSU 9682</strain>
    </source>
</reference>
<dbReference type="InterPro" id="IPR050121">
    <property type="entry name" value="Cytochrome_P450_monoxygenase"/>
</dbReference>
<evidence type="ECO:0000256" key="5">
    <source>
        <dbReference type="PIRSR" id="PIRSR602403-1"/>
    </source>
</evidence>
<dbReference type="InterPro" id="IPR002403">
    <property type="entry name" value="Cyt_P450_E_grp-IV"/>
</dbReference>
<evidence type="ECO:0000256" key="6">
    <source>
        <dbReference type="RuleBase" id="RU000461"/>
    </source>
</evidence>
<sequence>MGHLIEIFKSVSSQLVAYGLGRSQSKVTISTAIALVTFYMIYRSTQPPARLRHIPHVSFFTYLGAFVRGKSLNYVAKNIIMPVAMKSENGVYIRFDQNGWSMHITRPEAAKTFLLKTADVFPKAEIGNERGDTLLGKLAFRRNILTLNGAGWKAHRKIANPAFHRSMPIELFGTLCQKSLTKMMDELDDDGNIDFYNIAERFTLDAIGLAGFGFDFHAIDDPQTEWVTRYSRIATETLNPWFSIFYNLDQKYRFLFPKRVEIHREMDIMLNMIEEIIVHKRQTFDDQETNIKESERDLLTLMMEAEKSGEGTMTNDELRNNLCVFFFAGHDTTANALSYQTYYLAANPDIQSKAREEVLRVMGDAPQDVLPTLEQTRELPYLNMVIKEALRMSPPAANVVTRVTCEDTELAGTFIPKGTRGTVDIYNLHHNPTVWKDPETFRPERFELGGEAEKLAGLGMSWLPFSNGQRQCIGMNFSLAEQRVFLPMLLRKYEWHLPKDSIHKDGVHRAGLTGLNKPKDLLISFRKRY</sequence>
<name>A0A068S2M0_9FUNG</name>
<dbReference type="GO" id="GO:0004497">
    <property type="term" value="F:monooxygenase activity"/>
    <property type="evidence" value="ECO:0007669"/>
    <property type="project" value="UniProtKB-KW"/>
</dbReference>
<accession>A0A068S2M0</accession>
<gene>
    <name evidence="7" type="ORF">LCOR_07638.1</name>
</gene>
<evidence type="ECO:0000313" key="7">
    <source>
        <dbReference type="EMBL" id="CDH56613.1"/>
    </source>
</evidence>
<dbReference type="OrthoDB" id="1470350at2759"/>
<keyword evidence="5 6" id="KW-0349">Heme</keyword>
<evidence type="ECO:0000256" key="4">
    <source>
        <dbReference type="ARBA" id="ARBA00023004"/>
    </source>
</evidence>
<evidence type="ECO:0000313" key="8">
    <source>
        <dbReference type="Proteomes" id="UP000027586"/>
    </source>
</evidence>
<proteinExistence type="inferred from homology"/>
<comment type="similarity">
    <text evidence="2 6">Belongs to the cytochrome P450 family.</text>
</comment>
<keyword evidence="8" id="KW-1185">Reference proteome</keyword>
<dbReference type="GO" id="GO:0005506">
    <property type="term" value="F:iron ion binding"/>
    <property type="evidence" value="ECO:0007669"/>
    <property type="project" value="InterPro"/>
</dbReference>
<keyword evidence="4 5" id="KW-0408">Iron</keyword>
<dbReference type="AlphaFoldDB" id="A0A068S2M0"/>
<keyword evidence="6" id="KW-0560">Oxidoreductase</keyword>
<comment type="cofactor">
    <cofactor evidence="1 5">
        <name>heme</name>
        <dbReference type="ChEBI" id="CHEBI:30413"/>
    </cofactor>
</comment>
<dbReference type="InterPro" id="IPR001128">
    <property type="entry name" value="Cyt_P450"/>
</dbReference>
<dbReference type="GO" id="GO:0016705">
    <property type="term" value="F:oxidoreductase activity, acting on paired donors, with incorporation or reduction of molecular oxygen"/>
    <property type="evidence" value="ECO:0007669"/>
    <property type="project" value="InterPro"/>
</dbReference>
<dbReference type="GO" id="GO:0020037">
    <property type="term" value="F:heme binding"/>
    <property type="evidence" value="ECO:0007669"/>
    <property type="project" value="InterPro"/>
</dbReference>
<comment type="caution">
    <text evidence="7">The sequence shown here is derived from an EMBL/GenBank/DDBJ whole genome shotgun (WGS) entry which is preliminary data.</text>
</comment>
<keyword evidence="3 5" id="KW-0479">Metal-binding</keyword>
<dbReference type="VEuPathDB" id="FungiDB:LCOR_07638.1"/>
<dbReference type="SUPFAM" id="SSF48264">
    <property type="entry name" value="Cytochrome P450"/>
    <property type="match status" value="1"/>
</dbReference>
<organism evidence="7 8">
    <name type="scientific">Lichtheimia corymbifera JMRC:FSU:9682</name>
    <dbReference type="NCBI Taxonomy" id="1263082"/>
    <lineage>
        <taxon>Eukaryota</taxon>
        <taxon>Fungi</taxon>
        <taxon>Fungi incertae sedis</taxon>
        <taxon>Mucoromycota</taxon>
        <taxon>Mucoromycotina</taxon>
        <taxon>Mucoromycetes</taxon>
        <taxon>Mucorales</taxon>
        <taxon>Lichtheimiaceae</taxon>
        <taxon>Lichtheimia</taxon>
    </lineage>
</organism>
<evidence type="ECO:0000256" key="3">
    <source>
        <dbReference type="ARBA" id="ARBA00022723"/>
    </source>
</evidence>
<protein>
    <submittedName>
        <fullName evidence="7">Cytochrome p450</fullName>
    </submittedName>
</protein>
<dbReference type="InterPro" id="IPR036396">
    <property type="entry name" value="Cyt_P450_sf"/>
</dbReference>
<dbReference type="STRING" id="1263082.A0A068S2M0"/>
<keyword evidence="6" id="KW-0503">Monooxygenase</keyword>
<dbReference type="EMBL" id="CBTN010000039">
    <property type="protein sequence ID" value="CDH56613.1"/>
    <property type="molecule type" value="Genomic_DNA"/>
</dbReference>
<dbReference type="Gene3D" id="1.10.630.10">
    <property type="entry name" value="Cytochrome P450"/>
    <property type="match status" value="1"/>
</dbReference>
<feature type="binding site" description="axial binding residue" evidence="5">
    <location>
        <position position="472"/>
    </location>
    <ligand>
        <name>heme</name>
        <dbReference type="ChEBI" id="CHEBI:30413"/>
    </ligand>
    <ligandPart>
        <name>Fe</name>
        <dbReference type="ChEBI" id="CHEBI:18248"/>
    </ligandPart>
</feature>
<evidence type="ECO:0000256" key="2">
    <source>
        <dbReference type="ARBA" id="ARBA00010617"/>
    </source>
</evidence>
<dbReference type="PANTHER" id="PTHR24305:SF166">
    <property type="entry name" value="CYTOCHROME P450 12A4, MITOCHONDRIAL-RELATED"/>
    <property type="match status" value="1"/>
</dbReference>